<dbReference type="Proteomes" id="UP000271974">
    <property type="component" value="Unassembled WGS sequence"/>
</dbReference>
<accession>A0A433TFC0</accession>
<dbReference type="PANTHER" id="PTHR35385">
    <property type="entry name" value="PROTEIN B, PUTATIVE-RELATED-RELATED"/>
    <property type="match status" value="1"/>
</dbReference>
<gene>
    <name evidence="1" type="ORF">EGW08_011975</name>
</gene>
<keyword evidence="2" id="KW-1185">Reference proteome</keyword>
<dbReference type="OrthoDB" id="1902038at2759"/>
<dbReference type="PANTHER" id="PTHR35385:SF2">
    <property type="entry name" value="PROTEIN B, PUTATIVE-RELATED"/>
    <property type="match status" value="1"/>
</dbReference>
<sequence>MPLYTLEDLNKWKDDFEQNSTSTFRKTAPYPNVGQKVLFKGRYHFHHKGGKNQHIPEFPASVSLKWIHNHDICTASALRYRDVGPAAEEKLIGFFNDGLSPSSALDALHKSIEDDPNYVTMMADRQIVPHYFFVNSVGGRALRHSPELAPLRADLAAPLHQPQKSASHNRELAPLCTSLTISENIDYKVE</sequence>
<comment type="caution">
    <text evidence="1">The sequence shown here is derived from an EMBL/GenBank/DDBJ whole genome shotgun (WGS) entry which is preliminary data.</text>
</comment>
<dbReference type="EMBL" id="RQTK01000402">
    <property type="protein sequence ID" value="RUS80246.1"/>
    <property type="molecule type" value="Genomic_DNA"/>
</dbReference>
<dbReference type="STRING" id="188477.A0A433TFC0"/>
<dbReference type="AlphaFoldDB" id="A0A433TFC0"/>
<organism evidence="1 2">
    <name type="scientific">Elysia chlorotica</name>
    <name type="common">Eastern emerald elysia</name>
    <name type="synonym">Sea slug</name>
    <dbReference type="NCBI Taxonomy" id="188477"/>
    <lineage>
        <taxon>Eukaryota</taxon>
        <taxon>Metazoa</taxon>
        <taxon>Spiralia</taxon>
        <taxon>Lophotrochozoa</taxon>
        <taxon>Mollusca</taxon>
        <taxon>Gastropoda</taxon>
        <taxon>Heterobranchia</taxon>
        <taxon>Euthyneura</taxon>
        <taxon>Panpulmonata</taxon>
        <taxon>Sacoglossa</taxon>
        <taxon>Placobranchoidea</taxon>
        <taxon>Plakobranchidae</taxon>
        <taxon>Elysia</taxon>
    </lineage>
</organism>
<name>A0A433TFC0_ELYCH</name>
<protein>
    <submittedName>
        <fullName evidence="1">Uncharacterized protein</fullName>
    </submittedName>
</protein>
<evidence type="ECO:0000313" key="1">
    <source>
        <dbReference type="EMBL" id="RUS80246.1"/>
    </source>
</evidence>
<evidence type="ECO:0000313" key="2">
    <source>
        <dbReference type="Proteomes" id="UP000271974"/>
    </source>
</evidence>
<proteinExistence type="predicted"/>
<reference evidence="1 2" key="1">
    <citation type="submission" date="2019-01" db="EMBL/GenBank/DDBJ databases">
        <title>A draft genome assembly of the solar-powered sea slug Elysia chlorotica.</title>
        <authorList>
            <person name="Cai H."/>
            <person name="Li Q."/>
            <person name="Fang X."/>
            <person name="Li J."/>
            <person name="Curtis N.E."/>
            <person name="Altenburger A."/>
            <person name="Shibata T."/>
            <person name="Feng M."/>
            <person name="Maeda T."/>
            <person name="Schwartz J.A."/>
            <person name="Shigenobu S."/>
            <person name="Lundholm N."/>
            <person name="Nishiyama T."/>
            <person name="Yang H."/>
            <person name="Hasebe M."/>
            <person name="Li S."/>
            <person name="Pierce S.K."/>
            <person name="Wang J."/>
        </authorList>
    </citation>
    <scope>NUCLEOTIDE SEQUENCE [LARGE SCALE GENOMIC DNA]</scope>
    <source>
        <strain evidence="1">EC2010</strain>
        <tissue evidence="1">Whole organism of an adult</tissue>
    </source>
</reference>